<feature type="domain" description="Major facilitator superfamily (MFS) profile" evidence="7">
    <location>
        <begin position="102"/>
        <end position="534"/>
    </location>
</feature>
<feature type="transmembrane region" description="Helical" evidence="6">
    <location>
        <begin position="139"/>
        <end position="159"/>
    </location>
</feature>
<feature type="transmembrane region" description="Helical" evidence="6">
    <location>
        <begin position="481"/>
        <end position="503"/>
    </location>
</feature>
<evidence type="ECO:0000259" key="7">
    <source>
        <dbReference type="PROSITE" id="PS50850"/>
    </source>
</evidence>
<feature type="transmembrane region" description="Helical" evidence="6">
    <location>
        <begin position="261"/>
        <end position="277"/>
    </location>
</feature>
<dbReference type="OrthoDB" id="3936150at2759"/>
<reference evidence="8" key="1">
    <citation type="submission" date="2021-12" db="EMBL/GenBank/DDBJ databases">
        <title>Curvularia clavata genome.</title>
        <authorList>
            <person name="Cao Y."/>
        </authorList>
    </citation>
    <scope>NUCLEOTIDE SEQUENCE</scope>
    <source>
        <strain evidence="8">Yc1106</strain>
    </source>
</reference>
<evidence type="ECO:0000313" key="8">
    <source>
        <dbReference type="EMBL" id="USP78758.1"/>
    </source>
</evidence>
<gene>
    <name evidence="8" type="ORF">yc1106_06032</name>
</gene>
<feature type="transmembrane region" description="Helical" evidence="6">
    <location>
        <begin position="166"/>
        <end position="187"/>
    </location>
</feature>
<name>A0A9Q9DSK9_CURCL</name>
<feature type="transmembrane region" description="Helical" evidence="6">
    <location>
        <begin position="333"/>
        <end position="352"/>
    </location>
</feature>
<dbReference type="EMBL" id="CP089277">
    <property type="protein sequence ID" value="USP78758.1"/>
    <property type="molecule type" value="Genomic_DNA"/>
</dbReference>
<dbReference type="InterPro" id="IPR036259">
    <property type="entry name" value="MFS_trans_sf"/>
</dbReference>
<feature type="transmembrane region" description="Helical" evidence="6">
    <location>
        <begin position="100"/>
        <end position="119"/>
    </location>
</feature>
<accession>A0A9Q9DSK9</accession>
<keyword evidence="9" id="KW-1185">Reference proteome</keyword>
<feature type="transmembrane region" description="Helical" evidence="6">
    <location>
        <begin position="448"/>
        <end position="469"/>
    </location>
</feature>
<dbReference type="VEuPathDB" id="FungiDB:yc1106_06032"/>
<evidence type="ECO:0000256" key="4">
    <source>
        <dbReference type="ARBA" id="ARBA00023136"/>
    </source>
</evidence>
<dbReference type="GO" id="GO:0005886">
    <property type="term" value="C:plasma membrane"/>
    <property type="evidence" value="ECO:0007669"/>
    <property type="project" value="TreeGrafter"/>
</dbReference>
<evidence type="ECO:0000256" key="3">
    <source>
        <dbReference type="ARBA" id="ARBA00022989"/>
    </source>
</evidence>
<dbReference type="PANTHER" id="PTHR23502:SF47">
    <property type="entry name" value="MAJOR FACILITATOR SUPERFAMILY (MFS) PROFILE DOMAIN-CONTAINING PROTEIN-RELATED"/>
    <property type="match status" value="1"/>
</dbReference>
<dbReference type="PROSITE" id="PS50850">
    <property type="entry name" value="MFS"/>
    <property type="match status" value="1"/>
</dbReference>
<feature type="transmembrane region" description="Helical" evidence="6">
    <location>
        <begin position="509"/>
        <end position="530"/>
    </location>
</feature>
<evidence type="ECO:0000256" key="5">
    <source>
        <dbReference type="SAM" id="MobiDB-lite"/>
    </source>
</evidence>
<feature type="region of interest" description="Disordered" evidence="5">
    <location>
        <begin position="25"/>
        <end position="56"/>
    </location>
</feature>
<dbReference type="InterPro" id="IPR020846">
    <property type="entry name" value="MFS_dom"/>
</dbReference>
<organism evidence="8 9">
    <name type="scientific">Curvularia clavata</name>
    <dbReference type="NCBI Taxonomy" id="95742"/>
    <lineage>
        <taxon>Eukaryota</taxon>
        <taxon>Fungi</taxon>
        <taxon>Dikarya</taxon>
        <taxon>Ascomycota</taxon>
        <taxon>Pezizomycotina</taxon>
        <taxon>Dothideomycetes</taxon>
        <taxon>Pleosporomycetidae</taxon>
        <taxon>Pleosporales</taxon>
        <taxon>Pleosporineae</taxon>
        <taxon>Pleosporaceae</taxon>
        <taxon>Curvularia</taxon>
    </lineage>
</organism>
<sequence>MAFFLQYRDIQRHVKQELQQVTELPVTFPAGTTHSHTRTEEAQESGGFDSSDELSKGEPYTRIPGITLMQDGNGKMYYQVDWAGPEDPFNPKKWSTIHRVGATMLVCLVAFVATVASSIDSAVLTSATAELGVSEVAESLATALFLVGMGLGALLLSPLSELLGRYIVYLVSLFVFGCWILGAALAPNYGAQLVFRLLAGFSASAPLTVAGGTVGDMWSPIEKTFALPLYAIPAFGGPVFGPVIGAYVGYEPSVDWRWSEWITLILVGAVFTLILLFKKESFAPRILHYKAKCFRKFTGNGRFMTAAEATHGSLGDLVSKSFLRPFLLSTQPIVVAFTVYLTIVYIILFTFLDGYPFIFAETYGINEGLSNICFLGLFVGIASSAFLVPIAYRRTIQQLKKDFDDGSGKMIHRESRLFFAMVGAPALPIGLFWMGWTDYKSVSIWSPLVASVLVGFSNICVFMSAYMYMIDSYEAYAASALTFNALIRYLAAGGMTVVGIPMYRNLGTHWTLTLLGCLSVLTVPIPYVLYRYGPSLRRRSQWAV</sequence>
<dbReference type="AlphaFoldDB" id="A0A9Q9DSK9"/>
<keyword evidence="2 6" id="KW-0812">Transmembrane</keyword>
<evidence type="ECO:0000256" key="1">
    <source>
        <dbReference type="ARBA" id="ARBA00004141"/>
    </source>
</evidence>
<dbReference type="GO" id="GO:0022857">
    <property type="term" value="F:transmembrane transporter activity"/>
    <property type="evidence" value="ECO:0007669"/>
    <property type="project" value="InterPro"/>
</dbReference>
<dbReference type="PANTHER" id="PTHR23502">
    <property type="entry name" value="MAJOR FACILITATOR SUPERFAMILY"/>
    <property type="match status" value="1"/>
</dbReference>
<dbReference type="Proteomes" id="UP001056012">
    <property type="component" value="Chromosome 4"/>
</dbReference>
<evidence type="ECO:0000256" key="2">
    <source>
        <dbReference type="ARBA" id="ARBA00022692"/>
    </source>
</evidence>
<dbReference type="Pfam" id="PF07690">
    <property type="entry name" value="MFS_1"/>
    <property type="match status" value="1"/>
</dbReference>
<proteinExistence type="predicted"/>
<keyword evidence="3 6" id="KW-1133">Transmembrane helix</keyword>
<evidence type="ECO:0000313" key="9">
    <source>
        <dbReference type="Proteomes" id="UP001056012"/>
    </source>
</evidence>
<dbReference type="SUPFAM" id="SSF103473">
    <property type="entry name" value="MFS general substrate transporter"/>
    <property type="match status" value="1"/>
</dbReference>
<dbReference type="InterPro" id="IPR011701">
    <property type="entry name" value="MFS"/>
</dbReference>
<evidence type="ECO:0000256" key="6">
    <source>
        <dbReference type="SAM" id="Phobius"/>
    </source>
</evidence>
<dbReference type="CDD" id="cd17323">
    <property type="entry name" value="MFS_Tpo1_MDR_like"/>
    <property type="match status" value="1"/>
</dbReference>
<feature type="transmembrane region" description="Helical" evidence="6">
    <location>
        <begin position="417"/>
        <end position="436"/>
    </location>
</feature>
<feature type="transmembrane region" description="Helical" evidence="6">
    <location>
        <begin position="227"/>
        <end position="249"/>
    </location>
</feature>
<comment type="subcellular location">
    <subcellularLocation>
        <location evidence="1">Membrane</location>
        <topology evidence="1">Multi-pass membrane protein</topology>
    </subcellularLocation>
</comment>
<feature type="transmembrane region" description="Helical" evidence="6">
    <location>
        <begin position="372"/>
        <end position="392"/>
    </location>
</feature>
<keyword evidence="4 6" id="KW-0472">Membrane</keyword>
<feature type="transmembrane region" description="Helical" evidence="6">
    <location>
        <begin position="193"/>
        <end position="215"/>
    </location>
</feature>
<dbReference type="Gene3D" id="1.20.1250.20">
    <property type="entry name" value="MFS general substrate transporter like domains"/>
    <property type="match status" value="1"/>
</dbReference>
<protein>
    <recommendedName>
        <fullName evidence="7">Major facilitator superfamily (MFS) profile domain-containing protein</fullName>
    </recommendedName>
</protein>